<feature type="transmembrane region" description="Helical" evidence="1">
    <location>
        <begin position="68"/>
        <end position="87"/>
    </location>
</feature>
<gene>
    <name evidence="2" type="ORF">RQX22_16185</name>
</gene>
<dbReference type="Proteomes" id="UP001259572">
    <property type="component" value="Unassembled WGS sequence"/>
</dbReference>
<keyword evidence="1" id="KW-0812">Transmembrane</keyword>
<dbReference type="RefSeq" id="WP_315727724.1">
    <property type="nucleotide sequence ID" value="NZ_JAVUPU010000009.1"/>
</dbReference>
<reference evidence="2 3" key="1">
    <citation type="submission" date="2023-05" db="EMBL/GenBank/DDBJ databases">
        <authorList>
            <person name="Guo Y."/>
        </authorList>
    </citation>
    <scope>NUCLEOTIDE SEQUENCE [LARGE SCALE GENOMIC DNA]</scope>
    <source>
        <strain evidence="2 3">GR2756</strain>
    </source>
</reference>
<keyword evidence="1" id="KW-0472">Membrane</keyword>
<protein>
    <submittedName>
        <fullName evidence="2">Uncharacterized protein</fullName>
    </submittedName>
</protein>
<accession>A0ABU3QAR3</accession>
<keyword evidence="3" id="KW-1185">Reference proteome</keyword>
<sequence>MSNAPDELQAMWLAPSGNEEERMTLAEIRDRANRIDARVARRNRIEYIAGGAAAAAYVAIGFLSESPIVRLGAIMCALGGFVVMWQLHRQARSASREEYEHVADRWIDFHRAMLVRQRDALRSIWSWYLGPLVPGLIVFTVGIGEGLPAPVGVPTTIGVLVIIGVIFQAIARLNRKAAARLQAEIDLLDGSQG</sequence>
<keyword evidence="1" id="KW-1133">Transmembrane helix</keyword>
<name>A0ABU3QAR3_9SPHN</name>
<proteinExistence type="predicted"/>
<comment type="caution">
    <text evidence="2">The sequence shown here is derived from an EMBL/GenBank/DDBJ whole genome shotgun (WGS) entry which is preliminary data.</text>
</comment>
<dbReference type="EMBL" id="JAVUPU010000009">
    <property type="protein sequence ID" value="MDT9600500.1"/>
    <property type="molecule type" value="Genomic_DNA"/>
</dbReference>
<evidence type="ECO:0000313" key="2">
    <source>
        <dbReference type="EMBL" id="MDT9600500.1"/>
    </source>
</evidence>
<feature type="transmembrane region" description="Helical" evidence="1">
    <location>
        <begin position="149"/>
        <end position="171"/>
    </location>
</feature>
<feature type="transmembrane region" description="Helical" evidence="1">
    <location>
        <begin position="44"/>
        <end position="62"/>
    </location>
</feature>
<feature type="transmembrane region" description="Helical" evidence="1">
    <location>
        <begin position="124"/>
        <end position="143"/>
    </location>
</feature>
<evidence type="ECO:0000313" key="3">
    <source>
        <dbReference type="Proteomes" id="UP001259572"/>
    </source>
</evidence>
<evidence type="ECO:0000256" key="1">
    <source>
        <dbReference type="SAM" id="Phobius"/>
    </source>
</evidence>
<organism evidence="2 3">
    <name type="scientific">Sphingosinicella rhizophila</name>
    <dbReference type="NCBI Taxonomy" id="3050082"/>
    <lineage>
        <taxon>Bacteria</taxon>
        <taxon>Pseudomonadati</taxon>
        <taxon>Pseudomonadota</taxon>
        <taxon>Alphaproteobacteria</taxon>
        <taxon>Sphingomonadales</taxon>
        <taxon>Sphingosinicellaceae</taxon>
        <taxon>Sphingosinicella</taxon>
    </lineage>
</organism>